<dbReference type="Proteomes" id="UP000075884">
    <property type="component" value="Unassembled WGS sequence"/>
</dbReference>
<sequence>MCTTFFIAVTLIGLGESRTSPCIRHHIHSLHEGHHIAVTPGAVESA</sequence>
<proteinExistence type="predicted"/>
<name>A0A182NXT8_9DIPT</name>
<feature type="chain" id="PRO_5008130553" evidence="1">
    <location>
        <begin position="18"/>
        <end position="46"/>
    </location>
</feature>
<protein>
    <submittedName>
        <fullName evidence="2">Uncharacterized protein</fullName>
    </submittedName>
</protein>
<keyword evidence="1" id="KW-0732">Signal</keyword>
<accession>A0A182NXT8</accession>
<organism evidence="2 3">
    <name type="scientific">Anopheles dirus</name>
    <dbReference type="NCBI Taxonomy" id="7168"/>
    <lineage>
        <taxon>Eukaryota</taxon>
        <taxon>Metazoa</taxon>
        <taxon>Ecdysozoa</taxon>
        <taxon>Arthropoda</taxon>
        <taxon>Hexapoda</taxon>
        <taxon>Insecta</taxon>
        <taxon>Pterygota</taxon>
        <taxon>Neoptera</taxon>
        <taxon>Endopterygota</taxon>
        <taxon>Diptera</taxon>
        <taxon>Nematocera</taxon>
        <taxon>Culicoidea</taxon>
        <taxon>Culicidae</taxon>
        <taxon>Anophelinae</taxon>
        <taxon>Anopheles</taxon>
    </lineage>
</organism>
<dbReference type="VEuPathDB" id="VectorBase:ADIR014658"/>
<dbReference type="EnsemblMetazoa" id="ADIR014658-RA">
    <property type="protein sequence ID" value="ADIR014658-PA"/>
    <property type="gene ID" value="ADIR014658"/>
</dbReference>
<keyword evidence="3" id="KW-1185">Reference proteome</keyword>
<reference evidence="3" key="1">
    <citation type="submission" date="2013-03" db="EMBL/GenBank/DDBJ databases">
        <title>The Genome Sequence of Anopheles dirus WRAIR2.</title>
        <authorList>
            <consortium name="The Broad Institute Genomics Platform"/>
            <person name="Neafsey D.E."/>
            <person name="Walton C."/>
            <person name="Walker B."/>
            <person name="Young S.K."/>
            <person name="Zeng Q."/>
            <person name="Gargeya S."/>
            <person name="Fitzgerald M."/>
            <person name="Haas B."/>
            <person name="Abouelleil A."/>
            <person name="Allen A.W."/>
            <person name="Alvarado L."/>
            <person name="Arachchi H.M."/>
            <person name="Berlin A.M."/>
            <person name="Chapman S.B."/>
            <person name="Gainer-Dewar J."/>
            <person name="Goldberg J."/>
            <person name="Griggs A."/>
            <person name="Gujja S."/>
            <person name="Hansen M."/>
            <person name="Howarth C."/>
            <person name="Imamovic A."/>
            <person name="Ireland A."/>
            <person name="Larimer J."/>
            <person name="McCowan C."/>
            <person name="Murphy C."/>
            <person name="Pearson M."/>
            <person name="Poon T.W."/>
            <person name="Priest M."/>
            <person name="Roberts A."/>
            <person name="Saif S."/>
            <person name="Shea T."/>
            <person name="Sisk P."/>
            <person name="Sykes S."/>
            <person name="Wortman J."/>
            <person name="Nusbaum C."/>
            <person name="Birren B."/>
        </authorList>
    </citation>
    <scope>NUCLEOTIDE SEQUENCE [LARGE SCALE GENOMIC DNA]</scope>
    <source>
        <strain evidence="3">WRAIR2</strain>
    </source>
</reference>
<evidence type="ECO:0000313" key="3">
    <source>
        <dbReference type="Proteomes" id="UP000075884"/>
    </source>
</evidence>
<dbReference type="AlphaFoldDB" id="A0A182NXT8"/>
<reference evidence="2" key="2">
    <citation type="submission" date="2020-05" db="UniProtKB">
        <authorList>
            <consortium name="EnsemblMetazoa"/>
        </authorList>
    </citation>
    <scope>IDENTIFICATION</scope>
    <source>
        <strain evidence="2">WRAIR2</strain>
    </source>
</reference>
<feature type="signal peptide" evidence="1">
    <location>
        <begin position="1"/>
        <end position="17"/>
    </location>
</feature>
<evidence type="ECO:0000313" key="2">
    <source>
        <dbReference type="EnsemblMetazoa" id="ADIR014658-PA"/>
    </source>
</evidence>
<evidence type="ECO:0000256" key="1">
    <source>
        <dbReference type="SAM" id="SignalP"/>
    </source>
</evidence>